<keyword evidence="2" id="KW-0732">Signal</keyword>
<dbReference type="AlphaFoldDB" id="A0A292PSH9"/>
<feature type="chain" id="PRO_5012177583" description="Secreted protein" evidence="2">
    <location>
        <begin position="21"/>
        <end position="99"/>
    </location>
</feature>
<dbReference type="EMBL" id="LN891083">
    <property type="protein sequence ID" value="CUS09417.1"/>
    <property type="molecule type" value="Genomic_DNA"/>
</dbReference>
<feature type="region of interest" description="Disordered" evidence="1">
    <location>
        <begin position="69"/>
        <end position="99"/>
    </location>
</feature>
<reference evidence="3" key="1">
    <citation type="submission" date="2015-10" db="EMBL/GenBank/DDBJ databases">
        <authorList>
            <person name="Regsiter A."/>
            <person name="william w."/>
        </authorList>
    </citation>
    <scope>NUCLEOTIDE SEQUENCE</scope>
    <source>
        <strain evidence="3">Montdore</strain>
    </source>
</reference>
<evidence type="ECO:0000313" key="3">
    <source>
        <dbReference type="EMBL" id="CUS09417.1"/>
    </source>
</evidence>
<sequence>MTLRQIIFCVVLVAVATVCSFPVQQPDETQHVPMWPGIEGLGFAYFKRQAQPKPPPRLDPALTKTKSGELWQPLRVNEKPKTADPLQRVRHNDVNEYIN</sequence>
<keyword evidence="4" id="KW-1185">Reference proteome</keyword>
<feature type="compositionally biased region" description="Basic and acidic residues" evidence="1">
    <location>
        <begin position="90"/>
        <end position="99"/>
    </location>
</feature>
<evidence type="ECO:0008006" key="5">
    <source>
        <dbReference type="Google" id="ProtNLM"/>
    </source>
</evidence>
<accession>A0A292PSH9</accession>
<name>A0A292PSH9_9PEZI</name>
<organism evidence="3 4">
    <name type="scientific">Tuber aestivum</name>
    <name type="common">summer truffle</name>
    <dbReference type="NCBI Taxonomy" id="59557"/>
    <lineage>
        <taxon>Eukaryota</taxon>
        <taxon>Fungi</taxon>
        <taxon>Dikarya</taxon>
        <taxon>Ascomycota</taxon>
        <taxon>Pezizomycotina</taxon>
        <taxon>Pezizomycetes</taxon>
        <taxon>Pezizales</taxon>
        <taxon>Tuberaceae</taxon>
        <taxon>Tuber</taxon>
    </lineage>
</organism>
<protein>
    <recommendedName>
        <fullName evidence="5">Secreted protein</fullName>
    </recommendedName>
</protein>
<feature type="signal peptide" evidence="2">
    <location>
        <begin position="1"/>
        <end position="20"/>
    </location>
</feature>
<evidence type="ECO:0000313" key="4">
    <source>
        <dbReference type="Proteomes" id="UP001412239"/>
    </source>
</evidence>
<evidence type="ECO:0000256" key="1">
    <source>
        <dbReference type="SAM" id="MobiDB-lite"/>
    </source>
</evidence>
<dbReference type="Proteomes" id="UP001412239">
    <property type="component" value="Unassembled WGS sequence"/>
</dbReference>
<evidence type="ECO:0000256" key="2">
    <source>
        <dbReference type="SAM" id="SignalP"/>
    </source>
</evidence>
<gene>
    <name evidence="3" type="ORF">GSTUAT00006539001</name>
</gene>
<proteinExistence type="predicted"/>